<feature type="compositionally biased region" description="Low complexity" evidence="1">
    <location>
        <begin position="496"/>
        <end position="514"/>
    </location>
</feature>
<feature type="region of interest" description="Disordered" evidence="1">
    <location>
        <begin position="292"/>
        <end position="327"/>
    </location>
</feature>
<feature type="chain" id="PRO_5012443444" evidence="3">
    <location>
        <begin position="33"/>
        <end position="572"/>
    </location>
</feature>
<feature type="compositionally biased region" description="Basic and acidic residues" evidence="1">
    <location>
        <begin position="524"/>
        <end position="533"/>
    </location>
</feature>
<keyword evidence="3" id="KW-0732">Signal</keyword>
<dbReference type="Proteomes" id="UP000198287">
    <property type="component" value="Unassembled WGS sequence"/>
</dbReference>
<evidence type="ECO:0000313" key="4">
    <source>
        <dbReference type="EMBL" id="OXA56155.1"/>
    </source>
</evidence>
<keyword evidence="2" id="KW-0472">Membrane</keyword>
<dbReference type="EMBL" id="LNIX01000004">
    <property type="protein sequence ID" value="OXA56155.1"/>
    <property type="molecule type" value="Genomic_DNA"/>
</dbReference>
<accession>A0A226EF08</accession>
<dbReference type="AlphaFoldDB" id="A0A226EF08"/>
<feature type="compositionally biased region" description="Acidic residues" evidence="1">
    <location>
        <begin position="441"/>
        <end position="450"/>
    </location>
</feature>
<evidence type="ECO:0000256" key="2">
    <source>
        <dbReference type="SAM" id="Phobius"/>
    </source>
</evidence>
<evidence type="ECO:0000256" key="3">
    <source>
        <dbReference type="SAM" id="SignalP"/>
    </source>
</evidence>
<feature type="compositionally biased region" description="Acidic residues" evidence="1">
    <location>
        <begin position="550"/>
        <end position="572"/>
    </location>
</feature>
<feature type="transmembrane region" description="Helical" evidence="2">
    <location>
        <begin position="153"/>
        <end position="178"/>
    </location>
</feature>
<evidence type="ECO:0000313" key="5">
    <source>
        <dbReference type="Proteomes" id="UP000198287"/>
    </source>
</evidence>
<feature type="region of interest" description="Disordered" evidence="1">
    <location>
        <begin position="495"/>
        <end position="572"/>
    </location>
</feature>
<feature type="compositionally biased region" description="Acidic residues" evidence="1">
    <location>
        <begin position="422"/>
        <end position="434"/>
    </location>
</feature>
<feature type="signal peptide" evidence="3">
    <location>
        <begin position="1"/>
        <end position="32"/>
    </location>
</feature>
<name>A0A226EF08_FOLCA</name>
<keyword evidence="2" id="KW-1133">Transmembrane helix</keyword>
<evidence type="ECO:0000256" key="1">
    <source>
        <dbReference type="SAM" id="MobiDB-lite"/>
    </source>
</evidence>
<protein>
    <submittedName>
        <fullName evidence="4">Repetitive proline-rich cell wall protein 2</fullName>
    </submittedName>
</protein>
<gene>
    <name evidence="4" type="ORF">Fcan01_09938</name>
</gene>
<reference evidence="4 5" key="1">
    <citation type="submission" date="2015-12" db="EMBL/GenBank/DDBJ databases">
        <title>The genome of Folsomia candida.</title>
        <authorList>
            <person name="Faddeeva A."/>
            <person name="Derks M.F."/>
            <person name="Anvar Y."/>
            <person name="Smit S."/>
            <person name="Van Straalen N."/>
            <person name="Roelofs D."/>
        </authorList>
    </citation>
    <scope>NUCLEOTIDE SEQUENCE [LARGE SCALE GENOMIC DNA]</scope>
    <source>
        <strain evidence="4 5">VU population</strain>
        <tissue evidence="4">Whole body</tissue>
    </source>
</reference>
<feature type="region of interest" description="Disordered" evidence="1">
    <location>
        <begin position="187"/>
        <end position="217"/>
    </location>
</feature>
<organism evidence="4 5">
    <name type="scientific">Folsomia candida</name>
    <name type="common">Springtail</name>
    <dbReference type="NCBI Taxonomy" id="158441"/>
    <lineage>
        <taxon>Eukaryota</taxon>
        <taxon>Metazoa</taxon>
        <taxon>Ecdysozoa</taxon>
        <taxon>Arthropoda</taxon>
        <taxon>Hexapoda</taxon>
        <taxon>Collembola</taxon>
        <taxon>Entomobryomorpha</taxon>
        <taxon>Isotomoidea</taxon>
        <taxon>Isotomidae</taxon>
        <taxon>Proisotominae</taxon>
        <taxon>Folsomia</taxon>
    </lineage>
</organism>
<feature type="compositionally biased region" description="Polar residues" evidence="1">
    <location>
        <begin position="310"/>
        <end position="324"/>
    </location>
</feature>
<keyword evidence="2" id="KW-0812">Transmembrane</keyword>
<sequence>MDPDIVTMFKMDFKKLAFVALAILVVLVVVSACNPTTTSSPMIVFAEAAPTPPVKCQNDFQCPPELFCRSTGVCSACVDCPKQHRLPPPNNACARGSSECGGCHMGYKLVGDHCTDEDHETLDNPGSGILHKFEKAADNNLDSEDFDNDSDNFIVWIYGVLSLLGLIGAVFIIAHLVVRRKNKRNVQRSRLLSSSGERGPNDHDQSDGFISQAPTAPLLPDEYNQPPFAYAMTVQAPSKSPMDQFIRPAIRELLVERNLHLPHQSSRIVNAVSVCAVPFNAGNAAGDWANQAAPAPAPAPAPENQAVQQMNNDDPQIPHQQNVTDGHVENGNAEIAPQQALPVQAPPVQALPVQALPVQSPPVQALPVQALPVQGPSVQAPPVQTPPVQAPPIPALPVQAPNQAMAVLENVQEALPALDDANSDEERDLNEAADMDSNNNTDDEDDDEDPFFFSLEVGAWLGLVPSEPNREQRARSHSANFQIDATCMNMPSLTNASHASSSTSMALSAYSSDSGTGTSNEDDSQARPRDDRQVPNIDNAAVVPLSQPIDQDEENLELYNDDIGDDEDMDQN</sequence>
<comment type="caution">
    <text evidence="4">The sequence shown here is derived from an EMBL/GenBank/DDBJ whole genome shotgun (WGS) entry which is preliminary data.</text>
</comment>
<proteinExistence type="predicted"/>
<keyword evidence="5" id="KW-1185">Reference proteome</keyword>
<feature type="region of interest" description="Disordered" evidence="1">
    <location>
        <begin position="422"/>
        <end position="450"/>
    </location>
</feature>